<dbReference type="PANTHER" id="PTHR38041">
    <property type="entry name" value="CHORISMATE MUTASE"/>
    <property type="match status" value="1"/>
</dbReference>
<dbReference type="InterPro" id="IPR002701">
    <property type="entry name" value="CM_II_prokaryot"/>
</dbReference>
<proteinExistence type="predicted"/>
<feature type="region of interest" description="Disordered" evidence="3">
    <location>
        <begin position="1"/>
        <end position="40"/>
    </location>
</feature>
<keyword evidence="6" id="KW-1185">Reference proteome</keyword>
<dbReference type="GO" id="GO:0046417">
    <property type="term" value="P:chorismate metabolic process"/>
    <property type="evidence" value="ECO:0007669"/>
    <property type="project" value="InterPro"/>
</dbReference>
<dbReference type="KEGG" id="sal:Sala_0787"/>
<dbReference type="PANTHER" id="PTHR38041:SF1">
    <property type="entry name" value="CHORISMATE MUTASE"/>
    <property type="match status" value="1"/>
</dbReference>
<gene>
    <name evidence="5" type="ordered locus">Sala_0787</name>
</gene>
<protein>
    <recommendedName>
        <fullName evidence="1">chorismate mutase</fullName>
        <ecNumber evidence="1">5.4.99.5</ecNumber>
    </recommendedName>
</protein>
<evidence type="ECO:0000256" key="1">
    <source>
        <dbReference type="ARBA" id="ARBA00012404"/>
    </source>
</evidence>
<dbReference type="AlphaFoldDB" id="Q1GV15"/>
<dbReference type="eggNOG" id="COG1605">
    <property type="taxonomic scope" value="Bacteria"/>
</dbReference>
<evidence type="ECO:0000256" key="2">
    <source>
        <dbReference type="ARBA" id="ARBA00023235"/>
    </source>
</evidence>
<dbReference type="HOGENOM" id="CLU_131518_2_0_5"/>
<evidence type="ECO:0000313" key="6">
    <source>
        <dbReference type="Proteomes" id="UP000006578"/>
    </source>
</evidence>
<organism evidence="5 6">
    <name type="scientific">Sphingopyxis alaskensis (strain DSM 13593 / LMG 18877 / RB2256)</name>
    <name type="common">Sphingomonas alaskensis</name>
    <dbReference type="NCBI Taxonomy" id="317655"/>
    <lineage>
        <taxon>Bacteria</taxon>
        <taxon>Pseudomonadati</taxon>
        <taxon>Pseudomonadota</taxon>
        <taxon>Alphaproteobacteria</taxon>
        <taxon>Sphingomonadales</taxon>
        <taxon>Sphingomonadaceae</taxon>
        <taxon>Sphingopyxis</taxon>
    </lineage>
</organism>
<dbReference type="InterPro" id="IPR036979">
    <property type="entry name" value="CM_dom_sf"/>
</dbReference>
<dbReference type="Gene3D" id="1.20.59.10">
    <property type="entry name" value="Chorismate mutase"/>
    <property type="match status" value="1"/>
</dbReference>
<evidence type="ECO:0000313" key="5">
    <source>
        <dbReference type="EMBL" id="ABF52507.1"/>
    </source>
</evidence>
<dbReference type="Proteomes" id="UP000006578">
    <property type="component" value="Chromosome"/>
</dbReference>
<keyword evidence="2 5" id="KW-0413">Isomerase</keyword>
<sequence>MRRRAVRRDASQSQALRPRSTVAKKPLKAARMTTAKPPDQCESMADVRAGVDAVDRDLVALLVRRFAYMDAAARIKTDRGTVRDEARKAEVLDNVARAAEAAGLEPARLRAVWNELVEQSIAYEAVQWDRLRADN</sequence>
<dbReference type="Pfam" id="PF01817">
    <property type="entry name" value="CM_2"/>
    <property type="match status" value="1"/>
</dbReference>
<dbReference type="InterPro" id="IPR036263">
    <property type="entry name" value="Chorismate_II_sf"/>
</dbReference>
<evidence type="ECO:0000259" key="4">
    <source>
        <dbReference type="PROSITE" id="PS51168"/>
    </source>
</evidence>
<feature type="domain" description="Chorismate mutase" evidence="4">
    <location>
        <begin position="38"/>
        <end position="128"/>
    </location>
</feature>
<accession>Q1GV15</accession>
<dbReference type="STRING" id="317655.Sala_0787"/>
<dbReference type="PROSITE" id="PS51168">
    <property type="entry name" value="CHORISMATE_MUT_2"/>
    <property type="match status" value="1"/>
</dbReference>
<name>Q1GV15_SPHAL</name>
<reference evidence="5 6" key="1">
    <citation type="journal article" date="2009" name="Proc. Natl. Acad. Sci. U.S.A.">
        <title>The genomic basis of trophic strategy in marine bacteria.</title>
        <authorList>
            <person name="Lauro F.M."/>
            <person name="McDougald D."/>
            <person name="Thomas T."/>
            <person name="Williams T.J."/>
            <person name="Egan S."/>
            <person name="Rice S."/>
            <person name="DeMaere M.Z."/>
            <person name="Ting L."/>
            <person name="Ertan H."/>
            <person name="Johnson J."/>
            <person name="Ferriera S."/>
            <person name="Lapidus A."/>
            <person name="Anderson I."/>
            <person name="Kyrpides N."/>
            <person name="Munk A.C."/>
            <person name="Detter C."/>
            <person name="Han C.S."/>
            <person name="Brown M.V."/>
            <person name="Robb F.T."/>
            <person name="Kjelleberg S."/>
            <person name="Cavicchioli R."/>
        </authorList>
    </citation>
    <scope>NUCLEOTIDE SEQUENCE [LARGE SCALE GENOMIC DNA]</scope>
    <source>
        <strain evidence="6">DSM 13593 / LMG 18877 / RB2256</strain>
    </source>
</reference>
<dbReference type="SUPFAM" id="SSF48600">
    <property type="entry name" value="Chorismate mutase II"/>
    <property type="match status" value="1"/>
</dbReference>
<dbReference type="InterPro" id="IPR051331">
    <property type="entry name" value="Chorismate_mutase-related"/>
</dbReference>
<evidence type="ECO:0000256" key="3">
    <source>
        <dbReference type="SAM" id="MobiDB-lite"/>
    </source>
</evidence>
<dbReference type="GO" id="GO:0009697">
    <property type="term" value="P:salicylic acid biosynthetic process"/>
    <property type="evidence" value="ECO:0007669"/>
    <property type="project" value="TreeGrafter"/>
</dbReference>
<dbReference type="GO" id="GO:0004106">
    <property type="term" value="F:chorismate mutase activity"/>
    <property type="evidence" value="ECO:0007669"/>
    <property type="project" value="UniProtKB-EC"/>
</dbReference>
<dbReference type="SMART" id="SM00830">
    <property type="entry name" value="CM_2"/>
    <property type="match status" value="1"/>
</dbReference>
<dbReference type="EMBL" id="CP000356">
    <property type="protein sequence ID" value="ABF52507.1"/>
    <property type="molecule type" value="Genomic_DNA"/>
</dbReference>
<dbReference type="EC" id="5.4.99.5" evidence="1"/>